<dbReference type="AlphaFoldDB" id="A0A1F5GUT6"/>
<comment type="caution">
    <text evidence="1">The sequence shown here is derived from an EMBL/GenBank/DDBJ whole genome shotgun (WGS) entry which is preliminary data.</text>
</comment>
<dbReference type="GO" id="GO:0003700">
    <property type="term" value="F:DNA-binding transcription factor activity"/>
    <property type="evidence" value="ECO:0007669"/>
    <property type="project" value="InterPro"/>
</dbReference>
<dbReference type="PANTHER" id="PTHR40080">
    <property type="entry name" value="LMO1763 PROTEIN"/>
    <property type="match status" value="1"/>
</dbReference>
<name>A0A1F5GUT6_9BACT</name>
<protein>
    <recommendedName>
        <fullName evidence="3">TrpR, YerC/YecD</fullName>
    </recommendedName>
</protein>
<sequence length="104" mass="12133">MEFLSNKDTKALYKALLSLKNESECKKFLRDLLTEAEIKEFTNRWKVAQMLNKKIDYKAIEKETGMSSTTIARINKWLKSGMGGYQLILKRLADHHNPRLRMAV</sequence>
<dbReference type="InterPro" id="IPR013368">
    <property type="entry name" value="YecD_YerC"/>
</dbReference>
<dbReference type="InterPro" id="IPR010921">
    <property type="entry name" value="Trp_repressor/repl_initiator"/>
</dbReference>
<dbReference type="STRING" id="1797724.A3A48_02665"/>
<dbReference type="EMBL" id="MFBN01000013">
    <property type="protein sequence ID" value="OGD95662.1"/>
    <property type="molecule type" value="Genomic_DNA"/>
</dbReference>
<evidence type="ECO:0008006" key="3">
    <source>
        <dbReference type="Google" id="ProtNLM"/>
    </source>
</evidence>
<dbReference type="GO" id="GO:0043565">
    <property type="term" value="F:sequence-specific DNA binding"/>
    <property type="evidence" value="ECO:0007669"/>
    <property type="project" value="InterPro"/>
</dbReference>
<dbReference type="PANTHER" id="PTHR40080:SF1">
    <property type="entry name" value="TRPR-LIKE PROTEIN YERC_YECD"/>
    <property type="match status" value="1"/>
</dbReference>
<accession>A0A1F5GUT6</accession>
<gene>
    <name evidence="1" type="ORF">A3A48_02665</name>
</gene>
<reference evidence="1 2" key="1">
    <citation type="journal article" date="2016" name="Nat. Commun.">
        <title>Thousands of microbial genomes shed light on interconnected biogeochemical processes in an aquifer system.</title>
        <authorList>
            <person name="Anantharaman K."/>
            <person name="Brown C.T."/>
            <person name="Hug L.A."/>
            <person name="Sharon I."/>
            <person name="Castelle C.J."/>
            <person name="Probst A.J."/>
            <person name="Thomas B.C."/>
            <person name="Singh A."/>
            <person name="Wilkins M.J."/>
            <person name="Karaoz U."/>
            <person name="Brodie E.L."/>
            <person name="Williams K.H."/>
            <person name="Hubbard S.S."/>
            <person name="Banfield J.F."/>
        </authorList>
    </citation>
    <scope>NUCLEOTIDE SEQUENCE [LARGE SCALE GENOMIC DNA]</scope>
</reference>
<dbReference type="PIRSF" id="PIRSF012508">
    <property type="entry name" value="YerC"/>
    <property type="match status" value="1"/>
</dbReference>
<dbReference type="Proteomes" id="UP000178336">
    <property type="component" value="Unassembled WGS sequence"/>
</dbReference>
<evidence type="ECO:0000313" key="1">
    <source>
        <dbReference type="EMBL" id="OGD95662.1"/>
    </source>
</evidence>
<dbReference type="InterPro" id="IPR000831">
    <property type="entry name" value="Trp_repress"/>
</dbReference>
<organism evidence="1 2">
    <name type="scientific">Candidatus Curtissbacteria bacterium RIFCSPLOWO2_01_FULL_37_9</name>
    <dbReference type="NCBI Taxonomy" id="1797724"/>
    <lineage>
        <taxon>Bacteria</taxon>
        <taxon>Candidatus Curtissiibacteriota</taxon>
    </lineage>
</organism>
<dbReference type="Gene3D" id="1.10.1270.10">
    <property type="entry name" value="TrpR-like"/>
    <property type="match status" value="1"/>
</dbReference>
<evidence type="ECO:0000313" key="2">
    <source>
        <dbReference type="Proteomes" id="UP000178336"/>
    </source>
</evidence>
<dbReference type="SUPFAM" id="SSF48295">
    <property type="entry name" value="TrpR-like"/>
    <property type="match status" value="1"/>
</dbReference>
<dbReference type="Pfam" id="PF01371">
    <property type="entry name" value="Trp_repressor"/>
    <property type="match status" value="1"/>
</dbReference>
<dbReference type="NCBIfam" id="TIGR02531">
    <property type="entry name" value="yecD_yerC"/>
    <property type="match status" value="1"/>
</dbReference>
<dbReference type="InterPro" id="IPR038116">
    <property type="entry name" value="TrpR-like_sf"/>
</dbReference>
<proteinExistence type="predicted"/>